<comment type="similarity">
    <text evidence="1">Belongs to the UPF0312 family.</text>
</comment>
<feature type="domain" description="Lipid/polyisoprenoid-binding YceI-like" evidence="2">
    <location>
        <begin position="13"/>
        <end position="185"/>
    </location>
</feature>
<sequence length="188" mass="20448">MSTIAQLGALTGGYVIDPARTRIGFVARHTMSTRVRGHFAEYEGGATLNGEDPERSSARLTILAESLTTGNAQRDELVRTSFLDAENHPTLDFTSTGVRRVDATHYKVSGDLGIRGVTRRTVLDAELVDAGIELTGGPQDAQGDFRVCLRGGVTVDRNDWEVNWNSVTSVLVASKVRLEFDVTLIRLS</sequence>
<accession>A0ABV5P7F5</accession>
<gene>
    <name evidence="3" type="ORF">ACFFTU_01835</name>
</gene>
<evidence type="ECO:0000259" key="2">
    <source>
        <dbReference type="SMART" id="SM00867"/>
    </source>
</evidence>
<evidence type="ECO:0000313" key="3">
    <source>
        <dbReference type="EMBL" id="MFB9518693.1"/>
    </source>
</evidence>
<organism evidence="3 4">
    <name type="scientific">Streptomyces cremeus</name>
    <dbReference type="NCBI Taxonomy" id="66881"/>
    <lineage>
        <taxon>Bacteria</taxon>
        <taxon>Bacillati</taxon>
        <taxon>Actinomycetota</taxon>
        <taxon>Actinomycetes</taxon>
        <taxon>Kitasatosporales</taxon>
        <taxon>Streptomycetaceae</taxon>
        <taxon>Streptomyces</taxon>
    </lineage>
</organism>
<proteinExistence type="inferred from homology"/>
<dbReference type="InterPro" id="IPR036761">
    <property type="entry name" value="TTHA0802/YceI-like_sf"/>
</dbReference>
<comment type="caution">
    <text evidence="3">The sequence shown here is derived from an EMBL/GenBank/DDBJ whole genome shotgun (WGS) entry which is preliminary data.</text>
</comment>
<keyword evidence="4" id="KW-1185">Reference proteome</keyword>
<evidence type="ECO:0000256" key="1">
    <source>
        <dbReference type="ARBA" id="ARBA00008812"/>
    </source>
</evidence>
<dbReference type="InterPro" id="IPR007372">
    <property type="entry name" value="Lipid/polyisoprenoid-bd_YceI"/>
</dbReference>
<dbReference type="Pfam" id="PF04264">
    <property type="entry name" value="YceI"/>
    <property type="match status" value="1"/>
</dbReference>
<name>A0ABV5P7F5_STRCM</name>
<dbReference type="PANTHER" id="PTHR34406">
    <property type="entry name" value="PROTEIN YCEI"/>
    <property type="match status" value="1"/>
</dbReference>
<dbReference type="SUPFAM" id="SSF101874">
    <property type="entry name" value="YceI-like"/>
    <property type="match status" value="1"/>
</dbReference>
<dbReference type="RefSeq" id="WP_345219418.1">
    <property type="nucleotide sequence ID" value="NZ_BAAAXE010000002.1"/>
</dbReference>
<dbReference type="Proteomes" id="UP001589718">
    <property type="component" value="Unassembled WGS sequence"/>
</dbReference>
<dbReference type="Gene3D" id="2.40.128.110">
    <property type="entry name" value="Lipid/polyisoprenoid-binding, YceI-like"/>
    <property type="match status" value="1"/>
</dbReference>
<reference evidence="3 4" key="1">
    <citation type="submission" date="2024-09" db="EMBL/GenBank/DDBJ databases">
        <authorList>
            <person name="Sun Q."/>
            <person name="Mori K."/>
        </authorList>
    </citation>
    <scope>NUCLEOTIDE SEQUENCE [LARGE SCALE GENOMIC DNA]</scope>
    <source>
        <strain evidence="3 4">JCM 4362</strain>
    </source>
</reference>
<dbReference type="PANTHER" id="PTHR34406:SF1">
    <property type="entry name" value="PROTEIN YCEI"/>
    <property type="match status" value="1"/>
</dbReference>
<dbReference type="SMART" id="SM00867">
    <property type="entry name" value="YceI"/>
    <property type="match status" value="1"/>
</dbReference>
<protein>
    <submittedName>
        <fullName evidence="3">YceI family protein</fullName>
    </submittedName>
</protein>
<dbReference type="EMBL" id="JBHMCR010000001">
    <property type="protein sequence ID" value="MFB9518693.1"/>
    <property type="molecule type" value="Genomic_DNA"/>
</dbReference>
<evidence type="ECO:0000313" key="4">
    <source>
        <dbReference type="Proteomes" id="UP001589718"/>
    </source>
</evidence>